<evidence type="ECO:0000313" key="2">
    <source>
        <dbReference type="EMBL" id="KAB2586064.1"/>
    </source>
</evidence>
<dbReference type="InterPro" id="IPR025487">
    <property type="entry name" value="DUF4379"/>
</dbReference>
<dbReference type="Proteomes" id="UP000325576">
    <property type="component" value="Unassembled WGS sequence"/>
</dbReference>
<dbReference type="EMBL" id="MRBO01000249">
    <property type="protein sequence ID" value="KAB2586064.1"/>
    <property type="molecule type" value="Genomic_DNA"/>
</dbReference>
<evidence type="ECO:0000259" key="1">
    <source>
        <dbReference type="Pfam" id="PF14311"/>
    </source>
</evidence>
<organism evidence="2 3">
    <name type="scientific">Rhodococcus erythropolis</name>
    <name type="common">Arthrobacter picolinophilus</name>
    <dbReference type="NCBI Taxonomy" id="1833"/>
    <lineage>
        <taxon>Bacteria</taxon>
        <taxon>Bacillati</taxon>
        <taxon>Actinomycetota</taxon>
        <taxon>Actinomycetes</taxon>
        <taxon>Mycobacteriales</taxon>
        <taxon>Nocardiaceae</taxon>
        <taxon>Rhodococcus</taxon>
        <taxon>Rhodococcus erythropolis group</taxon>
    </lineage>
</organism>
<name>A0A5N5EFD5_RHOER</name>
<dbReference type="AlphaFoldDB" id="A0A5N5EFD5"/>
<feature type="domain" description="Treble clef zinc finger" evidence="1">
    <location>
        <begin position="10"/>
        <end position="69"/>
    </location>
</feature>
<gene>
    <name evidence="2" type="ORF">BS297_07385</name>
</gene>
<sequence>MRIKDDHPELFRQLHPTRNVGLGPGVVTNSSHTMLWWLCPAGHEWLETPFQRTSHMGWKNGDRYACLYCVAPGCVVNSCGHRKVRGGKNAFFRVLAHPCDKCEITEHARLILDAQADAGPAAVKVLEDSPLYALFCSRGSEVVEWWDQAFPLFEAYFVRMISLYIAIDSVQGRRALSWPQSTVLGACMLRILEVLPQSCKVEMQSVVPADSGHFGRVTLPKVHPPFELGWALKNAGFDICDEALNDDFDRRVLFLEQQRFSPTGEQSPVDYSHRHYPAFSHVPIDREKAAMAVLHNFQPMEFPQRITAVRVTLGESAVADVDDPLGRLQVGYAPDLSLEELWERARGVWKLRADHVAASSIVLVVFDRRIVLVASISGVSFHRDALAIVGTPLLGHPLIGRPDPLHTPNPLAHGAFDQGKVSR</sequence>
<comment type="caution">
    <text evidence="2">The sequence shown here is derived from an EMBL/GenBank/DDBJ whole genome shotgun (WGS) entry which is preliminary data.</text>
</comment>
<evidence type="ECO:0000313" key="3">
    <source>
        <dbReference type="Proteomes" id="UP000325576"/>
    </source>
</evidence>
<accession>A0A5N5EFD5</accession>
<proteinExistence type="predicted"/>
<dbReference type="Pfam" id="PF14311">
    <property type="entry name" value="DUF4379"/>
    <property type="match status" value="1"/>
</dbReference>
<protein>
    <recommendedName>
        <fullName evidence="1">Treble clef zinc finger domain-containing protein</fullName>
    </recommendedName>
</protein>
<reference evidence="2 3" key="1">
    <citation type="journal article" date="2017" name="Poromechanics V (2013)">
        <title>Genomic Characterization of the Arsenic-Tolerant Actinobacterium, &lt;i&gt;Rhodococcus erythropolis&lt;/i&gt; S43.</title>
        <authorList>
            <person name="Retamal-Morales G."/>
            <person name="Mehnert M."/>
            <person name="Schwabe R."/>
            <person name="Tischler D."/>
            <person name="Schloemann M."/>
            <person name="Levican G.J."/>
        </authorList>
    </citation>
    <scope>NUCLEOTIDE SEQUENCE [LARGE SCALE GENOMIC DNA]</scope>
    <source>
        <strain evidence="2 3">S43</strain>
    </source>
</reference>